<name>A0A2P2J2L4_RHIMU</name>
<dbReference type="EMBL" id="GGEC01007220">
    <property type="protein sequence ID" value="MBW87703.1"/>
    <property type="molecule type" value="Transcribed_RNA"/>
</dbReference>
<protein>
    <submittedName>
        <fullName evidence="1">Uncharacterized protein</fullName>
    </submittedName>
</protein>
<evidence type="ECO:0000313" key="1">
    <source>
        <dbReference type="EMBL" id="MBW87703.1"/>
    </source>
</evidence>
<sequence length="13" mass="1553">MLLCCWISNIMPE</sequence>
<accession>A0A2P2J2L4</accession>
<reference evidence="1" key="1">
    <citation type="submission" date="2018-02" db="EMBL/GenBank/DDBJ databases">
        <title>Rhizophora mucronata_Transcriptome.</title>
        <authorList>
            <person name="Meera S.P."/>
            <person name="Sreeshan A."/>
            <person name="Augustine A."/>
        </authorList>
    </citation>
    <scope>NUCLEOTIDE SEQUENCE</scope>
    <source>
        <tissue evidence="1">Leaf</tissue>
    </source>
</reference>
<organism evidence="1">
    <name type="scientific">Rhizophora mucronata</name>
    <name type="common">Asiatic mangrove</name>
    <dbReference type="NCBI Taxonomy" id="61149"/>
    <lineage>
        <taxon>Eukaryota</taxon>
        <taxon>Viridiplantae</taxon>
        <taxon>Streptophyta</taxon>
        <taxon>Embryophyta</taxon>
        <taxon>Tracheophyta</taxon>
        <taxon>Spermatophyta</taxon>
        <taxon>Magnoliopsida</taxon>
        <taxon>eudicotyledons</taxon>
        <taxon>Gunneridae</taxon>
        <taxon>Pentapetalae</taxon>
        <taxon>rosids</taxon>
        <taxon>fabids</taxon>
        <taxon>Malpighiales</taxon>
        <taxon>Rhizophoraceae</taxon>
        <taxon>Rhizophora</taxon>
    </lineage>
</organism>
<proteinExistence type="predicted"/>